<feature type="compositionally biased region" description="Low complexity" evidence="1">
    <location>
        <begin position="531"/>
        <end position="561"/>
    </location>
</feature>
<dbReference type="Gene3D" id="3.40.33.10">
    <property type="entry name" value="CAP"/>
    <property type="match status" value="2"/>
</dbReference>
<dbReference type="SUPFAM" id="SSF55797">
    <property type="entry name" value="PR-1-like"/>
    <property type="match status" value="2"/>
</dbReference>
<dbReference type="AlphaFoldDB" id="A0A0N4YMF1"/>
<dbReference type="InterPro" id="IPR014044">
    <property type="entry name" value="CAP_dom"/>
</dbReference>
<proteinExistence type="predicted"/>
<evidence type="ECO:0000313" key="3">
    <source>
        <dbReference type="EMBL" id="VDL82071.1"/>
    </source>
</evidence>
<dbReference type="WBParaSite" id="NBR_0001834501-mRNA-1">
    <property type="protein sequence ID" value="NBR_0001834501-mRNA-1"/>
    <property type="gene ID" value="NBR_0001834501"/>
</dbReference>
<organism evidence="5">
    <name type="scientific">Nippostrongylus brasiliensis</name>
    <name type="common">Rat hookworm</name>
    <dbReference type="NCBI Taxonomy" id="27835"/>
    <lineage>
        <taxon>Eukaryota</taxon>
        <taxon>Metazoa</taxon>
        <taxon>Ecdysozoa</taxon>
        <taxon>Nematoda</taxon>
        <taxon>Chromadorea</taxon>
        <taxon>Rhabditida</taxon>
        <taxon>Rhabditina</taxon>
        <taxon>Rhabditomorpha</taxon>
        <taxon>Strongyloidea</taxon>
        <taxon>Heligmosomidae</taxon>
        <taxon>Nippostrongylus</taxon>
    </lineage>
</organism>
<keyword evidence="4" id="KW-1185">Reference proteome</keyword>
<evidence type="ECO:0000313" key="5">
    <source>
        <dbReference type="WBParaSite" id="NBR_0001834501-mRNA-1"/>
    </source>
</evidence>
<dbReference type="InterPro" id="IPR001283">
    <property type="entry name" value="CRISP-related"/>
</dbReference>
<evidence type="ECO:0000256" key="1">
    <source>
        <dbReference type="SAM" id="MobiDB-lite"/>
    </source>
</evidence>
<dbReference type="STRING" id="27835.A0A0N4YMF1"/>
<evidence type="ECO:0000313" key="4">
    <source>
        <dbReference type="Proteomes" id="UP000271162"/>
    </source>
</evidence>
<dbReference type="Proteomes" id="UP000271162">
    <property type="component" value="Unassembled WGS sequence"/>
</dbReference>
<feature type="domain" description="SCP" evidence="2">
    <location>
        <begin position="343"/>
        <end position="495"/>
    </location>
</feature>
<reference evidence="3 4" key="2">
    <citation type="submission" date="2018-11" db="EMBL/GenBank/DDBJ databases">
        <authorList>
            <consortium name="Pathogen Informatics"/>
        </authorList>
    </citation>
    <scope>NUCLEOTIDE SEQUENCE [LARGE SCALE GENOMIC DNA]</scope>
</reference>
<protein>
    <submittedName>
        <fullName evidence="5">SCP domain-containing protein</fullName>
    </submittedName>
</protein>
<sequence>MQQGLPQALQQLQQPQAIQQQGLPQALKQLQKPQAIQQQGLPQALQQLQQSQAIQQQGLPQALQQLQKPQAIQQQALPQALQQLQQPQAKQQLGLPQALQQLQQPQAKQQLGLPQALQQLQQPQAKQQLGLRLALQQLQFLLPSRSMVARGIVRNGKPGNKNCPSATNMHKLSYDWKEGVHAQKYADRCPTKQRATFNNSSFGQNVYIVHSHTIPFGKAFESAVDTWFNEISKSGINHQMLFTPMMMTKRAPKRFTQWQHSRPIRVRQGKDMRELQAQLPELLVCLTVTCALESDSFDSQSSIANKNMSLWTAFTVAIALLVYHTTPAAAATAYGCNGTLTDALRDEVLTLFNTLRKEATDGQTIVDNAQKALDAENMYKLDWSCEFEQMAQDLVQNCNAAPTTPPPNNALNFEDAFAGQNPPITDPLKKAFALWKAQITANAWPANNVYLAAIKQFQEMVRAATVMVGCSEATCGGGKIASAACIFDLPPLVANDVVFTSGKACTAGGPCSTYAPSECDKTSGLCIKSPTSTASSTTESSTVSSASSSGSTASTVAGGTTNAHPNPSECWLIFCD</sequence>
<dbReference type="SMART" id="SM00198">
    <property type="entry name" value="SCP"/>
    <property type="match status" value="1"/>
</dbReference>
<dbReference type="EMBL" id="UYSL01023346">
    <property type="protein sequence ID" value="VDL82071.1"/>
    <property type="molecule type" value="Genomic_DNA"/>
</dbReference>
<reference evidence="5" key="1">
    <citation type="submission" date="2017-02" db="UniProtKB">
        <authorList>
            <consortium name="WormBaseParasite"/>
        </authorList>
    </citation>
    <scope>IDENTIFICATION</scope>
</reference>
<accession>A0A0N4YMF1</accession>
<name>A0A0N4YMF1_NIPBR</name>
<dbReference type="PANTHER" id="PTHR10334">
    <property type="entry name" value="CYSTEINE-RICH SECRETORY PROTEIN-RELATED"/>
    <property type="match status" value="1"/>
</dbReference>
<gene>
    <name evidence="3" type="ORF">NBR_LOCUS18346</name>
</gene>
<dbReference type="Pfam" id="PF00188">
    <property type="entry name" value="CAP"/>
    <property type="match status" value="1"/>
</dbReference>
<feature type="region of interest" description="Disordered" evidence="1">
    <location>
        <begin position="530"/>
        <end position="561"/>
    </location>
</feature>
<evidence type="ECO:0000259" key="2">
    <source>
        <dbReference type="SMART" id="SM00198"/>
    </source>
</evidence>
<dbReference type="InterPro" id="IPR035940">
    <property type="entry name" value="CAP_sf"/>
</dbReference>
<dbReference type="CDD" id="cd05380">
    <property type="entry name" value="CAP_euk"/>
    <property type="match status" value="2"/>
</dbReference>